<dbReference type="Proteomes" id="UP000054893">
    <property type="component" value="Unassembled WGS sequence"/>
</dbReference>
<dbReference type="AlphaFoldDB" id="A0A158GZP1"/>
<evidence type="ECO:0000313" key="2">
    <source>
        <dbReference type="Proteomes" id="UP000054893"/>
    </source>
</evidence>
<proteinExistence type="predicted"/>
<dbReference type="SUPFAM" id="SSF50475">
    <property type="entry name" value="FMN-binding split barrel"/>
    <property type="match status" value="1"/>
</dbReference>
<reference evidence="1 2" key="1">
    <citation type="submission" date="2016-01" db="EMBL/GenBank/DDBJ databases">
        <authorList>
            <person name="Oliw E.H."/>
        </authorList>
    </citation>
    <scope>NUCLEOTIDE SEQUENCE [LARGE SCALE GENOMIC DNA]</scope>
    <source>
        <strain evidence="1">LMG 22029</strain>
    </source>
</reference>
<evidence type="ECO:0000313" key="1">
    <source>
        <dbReference type="EMBL" id="SAL37522.1"/>
    </source>
</evidence>
<protein>
    <submittedName>
        <fullName evidence="1">Uncharacterized protein</fullName>
    </submittedName>
</protein>
<dbReference type="EMBL" id="FCOC02000012">
    <property type="protein sequence ID" value="SAL37522.1"/>
    <property type="molecule type" value="Genomic_DNA"/>
</dbReference>
<gene>
    <name evidence="1" type="ORF">AWB64_03854</name>
</gene>
<name>A0A158GZP1_CABSO</name>
<accession>A0A158GZP1</accession>
<dbReference type="RefSeq" id="WP_060856968.1">
    <property type="nucleotide sequence ID" value="NZ_FCOC02000012.1"/>
</dbReference>
<sequence length="171" mass="18562">MNDSPASGPRNIEHSTFDEWPLPLRALFDGTSIETKTGFTASLLAADEGRIRTSLLSVGELFAPDPGSLCFSLWPQSRAARVISKTGLATLTFVFDEAFFQVQLQAKAVPLADSPVTCFIATIESGEWQKVAYARLVQGIGFAFAEGQENAVLERWRLQVEGLKRAASVAP</sequence>
<dbReference type="OrthoDB" id="6518717at2"/>
<organism evidence="1 2">
    <name type="scientific">Caballeronia sordidicola</name>
    <name type="common">Burkholderia sordidicola</name>
    <dbReference type="NCBI Taxonomy" id="196367"/>
    <lineage>
        <taxon>Bacteria</taxon>
        <taxon>Pseudomonadati</taxon>
        <taxon>Pseudomonadota</taxon>
        <taxon>Betaproteobacteria</taxon>
        <taxon>Burkholderiales</taxon>
        <taxon>Burkholderiaceae</taxon>
        <taxon>Caballeronia</taxon>
    </lineage>
</organism>